<dbReference type="Proteomes" id="UP000260862">
    <property type="component" value="Unassembled WGS sequence"/>
</dbReference>
<dbReference type="STRING" id="310297.BHV76_03310"/>
<evidence type="ECO:0000313" key="7">
    <source>
        <dbReference type="Proteomes" id="UP000260862"/>
    </source>
</evidence>
<feature type="transmembrane region" description="Helical" evidence="1">
    <location>
        <begin position="7"/>
        <end position="25"/>
    </location>
</feature>
<sequence>MNTRIRIIPWVMLVVGFILLSAGVAELYPLCRAARNCHHTVGIVQRVETKKNYRHRKLRYDTEMTVIYSTEKYGDLSVTRTSHWPFTRKGDEISVWYHPERPREVHLPVSEGVFGGGLVVIGALCIYGGCFFRKLLKTT</sequence>
<reference evidence="6 7" key="1">
    <citation type="submission" date="2018-08" db="EMBL/GenBank/DDBJ databases">
        <title>A genome reference for cultivated species of the human gut microbiota.</title>
        <authorList>
            <person name="Zou Y."/>
            <person name="Xue W."/>
            <person name="Luo G."/>
        </authorList>
    </citation>
    <scope>NUCLEOTIDE SEQUENCE [LARGE SCALE GENOMIC DNA]</scope>
    <source>
        <strain evidence="4 9">AF24-16AC</strain>
        <strain evidence="5 8">AF31-28B-AC</strain>
        <strain evidence="3 6">OM08-14</strain>
        <strain evidence="2 7">TF10-3AC</strain>
    </source>
</reference>
<evidence type="ECO:0000313" key="4">
    <source>
        <dbReference type="EMBL" id="RGS01738.1"/>
    </source>
</evidence>
<dbReference type="EMBL" id="QRQK01000011">
    <property type="protein sequence ID" value="RHM97605.1"/>
    <property type="molecule type" value="Genomic_DNA"/>
</dbReference>
<keyword evidence="1" id="KW-0472">Membrane</keyword>
<dbReference type="Proteomes" id="UP000285109">
    <property type="component" value="Unassembled WGS sequence"/>
</dbReference>
<evidence type="ECO:0000256" key="1">
    <source>
        <dbReference type="SAM" id="Phobius"/>
    </source>
</evidence>
<evidence type="ECO:0000313" key="8">
    <source>
        <dbReference type="Proteomes" id="UP000285109"/>
    </source>
</evidence>
<feature type="transmembrane region" description="Helical" evidence="1">
    <location>
        <begin position="112"/>
        <end position="132"/>
    </location>
</feature>
<name>A0A3E4N288_9BACT</name>
<dbReference type="RefSeq" id="WP_117672346.1">
    <property type="nucleotide sequence ID" value="NZ_CASFMT010000034.1"/>
</dbReference>
<dbReference type="Proteomes" id="UP000285750">
    <property type="component" value="Unassembled WGS sequence"/>
</dbReference>
<evidence type="ECO:0000313" key="2">
    <source>
        <dbReference type="EMBL" id="RGK56125.1"/>
    </source>
</evidence>
<keyword evidence="7" id="KW-1185">Reference proteome</keyword>
<dbReference type="EMBL" id="QSQT01000012">
    <property type="protein sequence ID" value="RGK56125.1"/>
    <property type="molecule type" value="Genomic_DNA"/>
</dbReference>
<keyword evidence="1" id="KW-1133">Transmembrane helix</keyword>
<evidence type="ECO:0000313" key="3">
    <source>
        <dbReference type="EMBL" id="RGM37640.1"/>
    </source>
</evidence>
<gene>
    <name evidence="4" type="ORF">DWY14_16890</name>
    <name evidence="5" type="ORF">DWZ34_06920</name>
    <name evidence="3" type="ORF">DXC17_11340</name>
    <name evidence="2" type="ORF">DXD04_07715</name>
</gene>
<protein>
    <submittedName>
        <fullName evidence="2">DUF3592 domain-containing protein</fullName>
    </submittedName>
</protein>
<comment type="caution">
    <text evidence="2">The sequence shown here is derived from an EMBL/GenBank/DDBJ whole genome shotgun (WGS) entry which is preliminary data.</text>
</comment>
<dbReference type="AlphaFoldDB" id="A0A3E4N288"/>
<dbReference type="Proteomes" id="UP000260780">
    <property type="component" value="Unassembled WGS sequence"/>
</dbReference>
<proteinExistence type="predicted"/>
<dbReference type="EMBL" id="QRUY01000066">
    <property type="protein sequence ID" value="RGS01738.1"/>
    <property type="molecule type" value="Genomic_DNA"/>
</dbReference>
<accession>A0A3E4N288</accession>
<evidence type="ECO:0000313" key="5">
    <source>
        <dbReference type="EMBL" id="RHM97605.1"/>
    </source>
</evidence>
<dbReference type="EMBL" id="QSTF01000032">
    <property type="protein sequence ID" value="RGM37640.1"/>
    <property type="molecule type" value="Genomic_DNA"/>
</dbReference>
<evidence type="ECO:0000313" key="6">
    <source>
        <dbReference type="Proteomes" id="UP000260780"/>
    </source>
</evidence>
<organism evidence="2 7">
    <name type="scientific">Phocaeicola plebeius</name>
    <dbReference type="NCBI Taxonomy" id="310297"/>
    <lineage>
        <taxon>Bacteria</taxon>
        <taxon>Pseudomonadati</taxon>
        <taxon>Bacteroidota</taxon>
        <taxon>Bacteroidia</taxon>
        <taxon>Bacteroidales</taxon>
        <taxon>Bacteroidaceae</taxon>
        <taxon>Phocaeicola</taxon>
    </lineage>
</organism>
<keyword evidence="1" id="KW-0812">Transmembrane</keyword>
<evidence type="ECO:0000313" key="9">
    <source>
        <dbReference type="Proteomes" id="UP000285750"/>
    </source>
</evidence>